<feature type="compositionally biased region" description="Polar residues" evidence="1">
    <location>
        <begin position="40"/>
        <end position="54"/>
    </location>
</feature>
<evidence type="ECO:0000313" key="3">
    <source>
        <dbReference type="Proteomes" id="UP000727407"/>
    </source>
</evidence>
<feature type="non-terminal residue" evidence="2">
    <location>
        <position position="54"/>
    </location>
</feature>
<evidence type="ECO:0000256" key="1">
    <source>
        <dbReference type="SAM" id="MobiDB-lite"/>
    </source>
</evidence>
<organism evidence="2 3">
    <name type="scientific">Clarias magur</name>
    <name type="common">Asian catfish</name>
    <name type="synonym">Macropteronotus magur</name>
    <dbReference type="NCBI Taxonomy" id="1594786"/>
    <lineage>
        <taxon>Eukaryota</taxon>
        <taxon>Metazoa</taxon>
        <taxon>Chordata</taxon>
        <taxon>Craniata</taxon>
        <taxon>Vertebrata</taxon>
        <taxon>Euteleostomi</taxon>
        <taxon>Actinopterygii</taxon>
        <taxon>Neopterygii</taxon>
        <taxon>Teleostei</taxon>
        <taxon>Ostariophysi</taxon>
        <taxon>Siluriformes</taxon>
        <taxon>Clariidae</taxon>
        <taxon>Clarias</taxon>
    </lineage>
</organism>
<dbReference type="Proteomes" id="UP000727407">
    <property type="component" value="Unassembled WGS sequence"/>
</dbReference>
<keyword evidence="3" id="KW-1185">Reference proteome</keyword>
<dbReference type="EMBL" id="QNUK01000042">
    <property type="protein sequence ID" value="KAF5905623.1"/>
    <property type="molecule type" value="Genomic_DNA"/>
</dbReference>
<keyword evidence="2" id="KW-0436">Ligase</keyword>
<sequence length="54" mass="5730">MSTAAGSAEPLLLLTLPAARLHADSETLPLQKGHAAAEASANQHMLHSTLRQDW</sequence>
<reference evidence="2" key="1">
    <citation type="submission" date="2020-07" db="EMBL/GenBank/DDBJ databases">
        <title>Clarias magur genome sequencing, assembly and annotation.</title>
        <authorList>
            <person name="Kushwaha B."/>
            <person name="Kumar R."/>
            <person name="Das P."/>
            <person name="Joshi C.G."/>
            <person name="Kumar D."/>
            <person name="Nagpure N.S."/>
            <person name="Pandey M."/>
            <person name="Agarwal S."/>
            <person name="Srivastava S."/>
            <person name="Singh M."/>
            <person name="Sahoo L."/>
            <person name="Jayasankar P."/>
            <person name="Meher P.K."/>
            <person name="Koringa P.G."/>
            <person name="Iquebal M.A."/>
            <person name="Das S.P."/>
            <person name="Bit A."/>
            <person name="Patnaik S."/>
            <person name="Patel N."/>
            <person name="Shah T.M."/>
            <person name="Hinsu A."/>
            <person name="Jena J.K."/>
        </authorList>
    </citation>
    <scope>NUCLEOTIDE SEQUENCE</scope>
    <source>
        <strain evidence="2">CIFAMagur01</strain>
        <tissue evidence="2">Testis</tissue>
    </source>
</reference>
<protein>
    <submittedName>
        <fullName evidence="2">Glycine--tRNA ligase beta subunit</fullName>
    </submittedName>
</protein>
<evidence type="ECO:0000313" key="2">
    <source>
        <dbReference type="EMBL" id="KAF5905623.1"/>
    </source>
</evidence>
<name>A0A8J4UC46_CLAMG</name>
<gene>
    <name evidence="2" type="primary">glyS</name>
    <name evidence="2" type="ORF">DAT39_004682</name>
</gene>
<proteinExistence type="predicted"/>
<feature type="region of interest" description="Disordered" evidence="1">
    <location>
        <begin position="35"/>
        <end position="54"/>
    </location>
</feature>
<dbReference type="GO" id="GO:0016874">
    <property type="term" value="F:ligase activity"/>
    <property type="evidence" value="ECO:0007669"/>
    <property type="project" value="UniProtKB-KW"/>
</dbReference>
<comment type="caution">
    <text evidence="2">The sequence shown here is derived from an EMBL/GenBank/DDBJ whole genome shotgun (WGS) entry which is preliminary data.</text>
</comment>
<accession>A0A8J4UC46</accession>
<dbReference type="AlphaFoldDB" id="A0A8J4UC46"/>